<protein>
    <recommendedName>
        <fullName evidence="1">DDE-1 domain-containing protein</fullName>
    </recommendedName>
</protein>
<dbReference type="GO" id="GO:0003676">
    <property type="term" value="F:nucleic acid binding"/>
    <property type="evidence" value="ECO:0007669"/>
    <property type="project" value="InterPro"/>
</dbReference>
<evidence type="ECO:0000313" key="3">
    <source>
        <dbReference type="Proteomes" id="UP000276215"/>
    </source>
</evidence>
<dbReference type="Proteomes" id="UP000276215">
    <property type="component" value="Unassembled WGS sequence"/>
</dbReference>
<evidence type="ECO:0000313" key="2">
    <source>
        <dbReference type="EMBL" id="RPB01258.1"/>
    </source>
</evidence>
<name>A0A3N4JVP0_9PEZI</name>
<dbReference type="OrthoDB" id="5425161at2759"/>
<keyword evidence="3" id="KW-1185">Reference proteome</keyword>
<dbReference type="Pfam" id="PF03184">
    <property type="entry name" value="DDE_1"/>
    <property type="match status" value="1"/>
</dbReference>
<dbReference type="InterPro" id="IPR004875">
    <property type="entry name" value="DDE_SF_endonuclease_dom"/>
</dbReference>
<sequence>RELISFCETISSDEHVLSPMIIIPRIIQLEPWYTTTSIIDNYLVGTSESGYSNDELSMKWLAHFELHSLVRQAGTHHLLLLDGFDSQCTKQLIDFGNEHQIIIFCLPPHTSHLLQPLNVVFFHPYKYYHVEAATHTGCEEFEKLQFLDKIDPIHQQTFTPSTIHSTFWATGLIPYNSDTVISKF</sequence>
<gene>
    <name evidence="2" type="ORF">L873DRAFT_1677297</name>
</gene>
<proteinExistence type="predicted"/>
<evidence type="ECO:0000259" key="1">
    <source>
        <dbReference type="Pfam" id="PF03184"/>
    </source>
</evidence>
<dbReference type="AlphaFoldDB" id="A0A3N4JVP0"/>
<dbReference type="EMBL" id="ML120374">
    <property type="protein sequence ID" value="RPB01258.1"/>
    <property type="molecule type" value="Genomic_DNA"/>
</dbReference>
<reference evidence="2 3" key="1">
    <citation type="journal article" date="2018" name="Nat. Ecol. Evol.">
        <title>Pezizomycetes genomes reveal the molecular basis of ectomycorrhizal truffle lifestyle.</title>
        <authorList>
            <person name="Murat C."/>
            <person name="Payen T."/>
            <person name="Noel B."/>
            <person name="Kuo A."/>
            <person name="Morin E."/>
            <person name="Chen J."/>
            <person name="Kohler A."/>
            <person name="Krizsan K."/>
            <person name="Balestrini R."/>
            <person name="Da Silva C."/>
            <person name="Montanini B."/>
            <person name="Hainaut M."/>
            <person name="Levati E."/>
            <person name="Barry K.W."/>
            <person name="Belfiori B."/>
            <person name="Cichocki N."/>
            <person name="Clum A."/>
            <person name="Dockter R.B."/>
            <person name="Fauchery L."/>
            <person name="Guy J."/>
            <person name="Iotti M."/>
            <person name="Le Tacon F."/>
            <person name="Lindquist E.A."/>
            <person name="Lipzen A."/>
            <person name="Malagnac F."/>
            <person name="Mello A."/>
            <person name="Molinier V."/>
            <person name="Miyauchi S."/>
            <person name="Poulain J."/>
            <person name="Riccioni C."/>
            <person name="Rubini A."/>
            <person name="Sitrit Y."/>
            <person name="Splivallo R."/>
            <person name="Traeger S."/>
            <person name="Wang M."/>
            <person name="Zifcakova L."/>
            <person name="Wipf D."/>
            <person name="Zambonelli A."/>
            <person name="Paolocci F."/>
            <person name="Nowrousian M."/>
            <person name="Ottonello S."/>
            <person name="Baldrian P."/>
            <person name="Spatafora J.W."/>
            <person name="Henrissat B."/>
            <person name="Nagy L.G."/>
            <person name="Aury J.M."/>
            <person name="Wincker P."/>
            <person name="Grigoriev I.V."/>
            <person name="Bonfante P."/>
            <person name="Martin F.M."/>
        </authorList>
    </citation>
    <scope>NUCLEOTIDE SEQUENCE [LARGE SCALE GENOMIC DNA]</scope>
    <source>
        <strain evidence="2 3">120613-1</strain>
    </source>
</reference>
<dbReference type="STRING" id="1336337.A0A3N4JVP0"/>
<accession>A0A3N4JVP0</accession>
<organism evidence="2 3">
    <name type="scientific">Choiromyces venosus 120613-1</name>
    <dbReference type="NCBI Taxonomy" id="1336337"/>
    <lineage>
        <taxon>Eukaryota</taxon>
        <taxon>Fungi</taxon>
        <taxon>Dikarya</taxon>
        <taxon>Ascomycota</taxon>
        <taxon>Pezizomycotina</taxon>
        <taxon>Pezizomycetes</taxon>
        <taxon>Pezizales</taxon>
        <taxon>Tuberaceae</taxon>
        <taxon>Choiromyces</taxon>
    </lineage>
</organism>
<feature type="non-terminal residue" evidence="2">
    <location>
        <position position="1"/>
    </location>
</feature>
<feature type="domain" description="DDE-1" evidence="1">
    <location>
        <begin position="3"/>
        <end position="132"/>
    </location>
</feature>